<evidence type="ECO:0000313" key="1">
    <source>
        <dbReference type="EMBL" id="PIS05273.1"/>
    </source>
</evidence>
<sequence length="166" mass="19170">MKDFIFIAGAPGSGKTTISKLLAEKLGSFVIDFGKLREFHLKPDWSNESAEEEEMSFENLIFILKNYNQRGYKNVIVNDLQDFRIQQIPKLLSKINFVIFSLIVNDNAELKKRIESERESGYKNVEKALKWNGELTKRPEIKNEYKIDNTTNAPQETLTKLLPLLS</sequence>
<evidence type="ECO:0000313" key="2">
    <source>
        <dbReference type="Proteomes" id="UP000230935"/>
    </source>
</evidence>
<organism evidence="1 2">
    <name type="scientific">Candidatus Buchananbacteria bacterium CG10_big_fil_rev_8_21_14_0_10_42_9</name>
    <dbReference type="NCBI Taxonomy" id="1974526"/>
    <lineage>
        <taxon>Bacteria</taxon>
        <taxon>Candidatus Buchananiibacteriota</taxon>
    </lineage>
</organism>
<name>A0A2H0W1N7_9BACT</name>
<dbReference type="SUPFAM" id="SSF52540">
    <property type="entry name" value="P-loop containing nucleoside triphosphate hydrolases"/>
    <property type="match status" value="1"/>
</dbReference>
<dbReference type="Proteomes" id="UP000230935">
    <property type="component" value="Unassembled WGS sequence"/>
</dbReference>
<gene>
    <name evidence="1" type="ORF">COT81_02005</name>
</gene>
<proteinExistence type="predicted"/>
<reference evidence="2" key="1">
    <citation type="submission" date="2017-09" db="EMBL/GenBank/DDBJ databases">
        <title>Depth-based differentiation of microbial function through sediment-hosted aquifers and enrichment of novel symbionts in the deep terrestrial subsurface.</title>
        <authorList>
            <person name="Probst A.J."/>
            <person name="Ladd B."/>
            <person name="Jarett J.K."/>
            <person name="Geller-Mcgrath D.E."/>
            <person name="Sieber C.M.K."/>
            <person name="Emerson J.B."/>
            <person name="Anantharaman K."/>
            <person name="Thomas B.C."/>
            <person name="Malmstrom R."/>
            <person name="Stieglmeier M."/>
            <person name="Klingl A."/>
            <person name="Woyke T."/>
            <person name="Ryan C.M."/>
            <person name="Banfield J.F."/>
        </authorList>
    </citation>
    <scope>NUCLEOTIDE SEQUENCE [LARGE SCALE GENOMIC DNA]</scope>
</reference>
<dbReference type="InterPro" id="IPR027417">
    <property type="entry name" value="P-loop_NTPase"/>
</dbReference>
<accession>A0A2H0W1N7</accession>
<comment type="caution">
    <text evidence="1">The sequence shown here is derived from an EMBL/GenBank/DDBJ whole genome shotgun (WGS) entry which is preliminary data.</text>
</comment>
<dbReference type="AlphaFoldDB" id="A0A2H0W1N7"/>
<dbReference type="EMBL" id="PEZZ01000013">
    <property type="protein sequence ID" value="PIS05273.1"/>
    <property type="molecule type" value="Genomic_DNA"/>
</dbReference>
<dbReference type="Gene3D" id="3.40.50.300">
    <property type="entry name" value="P-loop containing nucleotide triphosphate hydrolases"/>
    <property type="match status" value="1"/>
</dbReference>
<protein>
    <submittedName>
        <fullName evidence="1">Uncharacterized protein</fullName>
    </submittedName>
</protein>
<dbReference type="Pfam" id="PF13238">
    <property type="entry name" value="AAA_18"/>
    <property type="match status" value="1"/>
</dbReference>